<proteinExistence type="predicted"/>
<accession>A8AAZ0</accession>
<dbReference type="HOGENOM" id="CLU_1217554_0_0_2"/>
<dbReference type="Gene3D" id="3.40.50.10630">
    <property type="entry name" value="Uracil-DNA glycosylase-like"/>
    <property type="match status" value="1"/>
</dbReference>
<dbReference type="PhylomeDB" id="A8AAZ0"/>
<keyword evidence="1" id="KW-0819">tRNA processing</keyword>
<feature type="domain" description="DUF5591" evidence="2">
    <location>
        <begin position="94"/>
        <end position="212"/>
    </location>
</feature>
<dbReference type="Pfam" id="PF17884">
    <property type="entry name" value="DUF5591"/>
    <property type="match status" value="1"/>
</dbReference>
<sequence length="227" mass="26607">MNIAESLMNDERINERELDLALKALVVDPQYLHFKGIKVVTPIGFYLAREYDLDTVYATPGEVVLEGDWLFLHPTVKDYHEFLFSYLLDKMGPGEVALITPCSKVKPYRDSFMYKKIESIINKYGNDVWRFVMSEPLVIVPRFFDVYFPSAHYDYPPERVAPEEVPIYVDLVRKALEVIATRFERIVYTLPRKHKRIFEMAAEQANLSANYTPYNVYFFPRLKEAIV</sequence>
<dbReference type="GO" id="GO:0016740">
    <property type="term" value="F:transferase activity"/>
    <property type="evidence" value="ECO:0007669"/>
    <property type="project" value="UniProtKB-KW"/>
</dbReference>
<dbReference type="AlphaFoldDB" id="A8AAZ0"/>
<dbReference type="eggNOG" id="arCOG00995">
    <property type="taxonomic scope" value="Archaea"/>
</dbReference>
<reference evidence="3 4" key="1">
    <citation type="journal article" date="2008" name="Genome Biol.">
        <title>A genomic analysis of the archaeal system Ignicoccus hospitalis-Nanoarchaeum equitans.</title>
        <authorList>
            <person name="Podar M."/>
            <person name="Anderson I."/>
            <person name="Makarova K.S."/>
            <person name="Elkins J.G."/>
            <person name="Ivanova N."/>
            <person name="Wall M.A."/>
            <person name="Lykidis A."/>
            <person name="Mavromatis K."/>
            <person name="Sun H."/>
            <person name="Hudson M.E."/>
            <person name="Chen W."/>
            <person name="Deciu C."/>
            <person name="Hutchison D."/>
            <person name="Eads J.R."/>
            <person name="Anderson A."/>
            <person name="Fernandes F."/>
            <person name="Szeto E."/>
            <person name="Lapidus A."/>
            <person name="Kyrpides N.C."/>
            <person name="Saier M.H.Jr."/>
            <person name="Richardson P.M."/>
            <person name="Rachel R."/>
            <person name="Huber H."/>
            <person name="Eisen J.A."/>
            <person name="Koonin E.V."/>
            <person name="Keller M."/>
            <person name="Stetter K.O."/>
        </authorList>
    </citation>
    <scope>NUCLEOTIDE SEQUENCE [LARGE SCALE GENOMIC DNA]</scope>
    <source>
        <strain evidence="4">KIN4/I / DSM 18386 / JCM 14125</strain>
    </source>
</reference>
<dbReference type="SUPFAM" id="SSF52141">
    <property type="entry name" value="Uracil-DNA glycosylase-like"/>
    <property type="match status" value="1"/>
</dbReference>
<name>A8AAZ0_IGNH4</name>
<dbReference type="EMBL" id="CP000816">
    <property type="protein sequence ID" value="ABU82092.1"/>
    <property type="molecule type" value="Genomic_DNA"/>
</dbReference>
<evidence type="ECO:0000313" key="3">
    <source>
        <dbReference type="EMBL" id="ABU82092.1"/>
    </source>
</evidence>
<dbReference type="InterPro" id="IPR040777">
    <property type="entry name" value="DUF5591"/>
</dbReference>
<keyword evidence="3" id="KW-0808">Transferase</keyword>
<protein>
    <submittedName>
        <fullName evidence="3">Queuine tRNA-ribosyltransferase contain PUA domain-like protein</fullName>
    </submittedName>
</protein>
<dbReference type="GO" id="GO:0008033">
    <property type="term" value="P:tRNA processing"/>
    <property type="evidence" value="ECO:0007669"/>
    <property type="project" value="UniProtKB-KW"/>
</dbReference>
<keyword evidence="4" id="KW-1185">Reference proteome</keyword>
<evidence type="ECO:0000259" key="2">
    <source>
        <dbReference type="Pfam" id="PF17884"/>
    </source>
</evidence>
<evidence type="ECO:0000256" key="1">
    <source>
        <dbReference type="ARBA" id="ARBA00022694"/>
    </source>
</evidence>
<evidence type="ECO:0000313" key="4">
    <source>
        <dbReference type="Proteomes" id="UP000000262"/>
    </source>
</evidence>
<dbReference type="InterPro" id="IPR036895">
    <property type="entry name" value="Uracil-DNA_glycosylase-like_sf"/>
</dbReference>
<gene>
    <name evidence="3" type="ordered locus">Igni_0912</name>
</gene>
<dbReference type="KEGG" id="iho:Igni_0912"/>
<dbReference type="Proteomes" id="UP000000262">
    <property type="component" value="Chromosome"/>
</dbReference>
<organism evidence="3 4">
    <name type="scientific">Ignicoccus hospitalis (strain KIN4/I / DSM 18386 / JCM 14125)</name>
    <dbReference type="NCBI Taxonomy" id="453591"/>
    <lineage>
        <taxon>Archaea</taxon>
        <taxon>Thermoproteota</taxon>
        <taxon>Thermoprotei</taxon>
        <taxon>Desulfurococcales</taxon>
        <taxon>Desulfurococcaceae</taxon>
        <taxon>Ignicoccus</taxon>
    </lineage>
</organism>
<dbReference type="STRING" id="453591.Igni_0912"/>